<evidence type="ECO:0000313" key="3">
    <source>
        <dbReference type="Proteomes" id="UP000789342"/>
    </source>
</evidence>
<name>A0A9N9AEK5_9GLOM</name>
<feature type="compositionally biased region" description="Basic and acidic residues" evidence="1">
    <location>
        <begin position="107"/>
        <end position="124"/>
    </location>
</feature>
<accession>A0A9N9AEK5</accession>
<dbReference type="Proteomes" id="UP000789342">
    <property type="component" value="Unassembled WGS sequence"/>
</dbReference>
<proteinExistence type="predicted"/>
<evidence type="ECO:0000313" key="2">
    <source>
        <dbReference type="EMBL" id="CAG8529537.1"/>
    </source>
</evidence>
<feature type="region of interest" description="Disordered" evidence="1">
    <location>
        <begin position="105"/>
        <end position="124"/>
    </location>
</feature>
<sequence>MICSNCFAVGHRRDGCPLRKLNQIKDLTLELEAKYKKSVDIDKEIILIRNVTSGLEKKYKLEMRYSPYQKGRAKNATHTMITRSRSHVLESDPLTKMFSVEQGICKNESERSQKDNKLQVKKEK</sequence>
<dbReference type="EMBL" id="CAJVPV010002548">
    <property type="protein sequence ID" value="CAG8529537.1"/>
    <property type="molecule type" value="Genomic_DNA"/>
</dbReference>
<dbReference type="AlphaFoldDB" id="A0A9N9AEK5"/>
<reference evidence="2" key="1">
    <citation type="submission" date="2021-06" db="EMBL/GenBank/DDBJ databases">
        <authorList>
            <person name="Kallberg Y."/>
            <person name="Tangrot J."/>
            <person name="Rosling A."/>
        </authorList>
    </citation>
    <scope>NUCLEOTIDE SEQUENCE</scope>
    <source>
        <strain evidence="2">CL551</strain>
    </source>
</reference>
<evidence type="ECO:0000256" key="1">
    <source>
        <dbReference type="SAM" id="MobiDB-lite"/>
    </source>
</evidence>
<comment type="caution">
    <text evidence="2">The sequence shown here is derived from an EMBL/GenBank/DDBJ whole genome shotgun (WGS) entry which is preliminary data.</text>
</comment>
<keyword evidence="3" id="KW-1185">Reference proteome</keyword>
<protein>
    <submittedName>
        <fullName evidence="2">9094_t:CDS:1</fullName>
    </submittedName>
</protein>
<gene>
    <name evidence="2" type="ORF">AMORRO_LOCUS4604</name>
</gene>
<organism evidence="2 3">
    <name type="scientific">Acaulospora morrowiae</name>
    <dbReference type="NCBI Taxonomy" id="94023"/>
    <lineage>
        <taxon>Eukaryota</taxon>
        <taxon>Fungi</taxon>
        <taxon>Fungi incertae sedis</taxon>
        <taxon>Mucoromycota</taxon>
        <taxon>Glomeromycotina</taxon>
        <taxon>Glomeromycetes</taxon>
        <taxon>Diversisporales</taxon>
        <taxon>Acaulosporaceae</taxon>
        <taxon>Acaulospora</taxon>
    </lineage>
</organism>